<dbReference type="AlphaFoldDB" id="A0A6N2L927"/>
<gene>
    <name evidence="3" type="ORF">SVIM_LOCUS198897</name>
</gene>
<name>A0A6N2L927_SALVM</name>
<dbReference type="Pfam" id="PF03732">
    <property type="entry name" value="Retrotrans_gag"/>
    <property type="match status" value="1"/>
</dbReference>
<feature type="region of interest" description="Disordered" evidence="1">
    <location>
        <begin position="152"/>
        <end position="188"/>
    </location>
</feature>
<dbReference type="EMBL" id="CAADRP010001280">
    <property type="protein sequence ID" value="VFU37517.1"/>
    <property type="molecule type" value="Genomic_DNA"/>
</dbReference>
<feature type="domain" description="Retrotransposon gag" evidence="2">
    <location>
        <begin position="288"/>
        <end position="327"/>
    </location>
</feature>
<sequence>MDLCQEEEEKEEVGSKANKRKGRRVSNLSKIDHRHDKHNPLVEQECHTHETSKEPVTWELTFAKNRVDEILITMYFLVSEPLVLIQWIKVNSVAVINFRMVRTRQETRTEPPSFERRGGNQGTQGWQDEDPLDDTASHAPMMLPELLQGETRAAGKGERPNQAEEVPLVATGQQERSEAQPSTIPTGVAPQYVDPGLLVQIVKAVMEGMAGSATQTTPTTQIPPVAPTTSVTMDNVVPLVRLVKSMREIGCEPYMGEQDAEITGRWIRKVEKTMIQIRIPEGLRVDCATQLLSDRAMTWWETVQLRRATEILTWSDFKMEFEKQFYSR</sequence>
<feature type="compositionally biased region" description="Basic and acidic residues" evidence="1">
    <location>
        <begin position="105"/>
        <end position="118"/>
    </location>
</feature>
<feature type="region of interest" description="Disordered" evidence="1">
    <location>
        <begin position="1"/>
        <end position="31"/>
    </location>
</feature>
<reference evidence="3" key="1">
    <citation type="submission" date="2019-03" db="EMBL/GenBank/DDBJ databases">
        <authorList>
            <person name="Mank J."/>
            <person name="Almeida P."/>
        </authorList>
    </citation>
    <scope>NUCLEOTIDE SEQUENCE</scope>
    <source>
        <strain evidence="3">78183</strain>
    </source>
</reference>
<protein>
    <recommendedName>
        <fullName evidence="2">Retrotransposon gag domain-containing protein</fullName>
    </recommendedName>
</protein>
<feature type="compositionally biased region" description="Acidic residues" evidence="1">
    <location>
        <begin position="1"/>
        <end position="11"/>
    </location>
</feature>
<evidence type="ECO:0000259" key="2">
    <source>
        <dbReference type="Pfam" id="PF03732"/>
    </source>
</evidence>
<feature type="region of interest" description="Disordered" evidence="1">
    <location>
        <begin position="105"/>
        <end position="137"/>
    </location>
</feature>
<evidence type="ECO:0000313" key="3">
    <source>
        <dbReference type="EMBL" id="VFU37517.1"/>
    </source>
</evidence>
<evidence type="ECO:0000256" key="1">
    <source>
        <dbReference type="SAM" id="MobiDB-lite"/>
    </source>
</evidence>
<feature type="compositionally biased region" description="Polar residues" evidence="1">
    <location>
        <begin position="171"/>
        <end position="185"/>
    </location>
</feature>
<organism evidence="3">
    <name type="scientific">Salix viminalis</name>
    <name type="common">Common osier</name>
    <name type="synonym">Basket willow</name>
    <dbReference type="NCBI Taxonomy" id="40686"/>
    <lineage>
        <taxon>Eukaryota</taxon>
        <taxon>Viridiplantae</taxon>
        <taxon>Streptophyta</taxon>
        <taxon>Embryophyta</taxon>
        <taxon>Tracheophyta</taxon>
        <taxon>Spermatophyta</taxon>
        <taxon>Magnoliopsida</taxon>
        <taxon>eudicotyledons</taxon>
        <taxon>Gunneridae</taxon>
        <taxon>Pentapetalae</taxon>
        <taxon>rosids</taxon>
        <taxon>fabids</taxon>
        <taxon>Malpighiales</taxon>
        <taxon>Salicaceae</taxon>
        <taxon>Saliceae</taxon>
        <taxon>Salix</taxon>
    </lineage>
</organism>
<proteinExistence type="predicted"/>
<dbReference type="InterPro" id="IPR005162">
    <property type="entry name" value="Retrotrans_gag_dom"/>
</dbReference>
<accession>A0A6N2L927</accession>
<feature type="compositionally biased region" description="Basic and acidic residues" evidence="1">
    <location>
        <begin position="153"/>
        <end position="162"/>
    </location>
</feature>